<dbReference type="EMBL" id="KZ819206">
    <property type="protein sequence ID" value="PWY97531.1"/>
    <property type="molecule type" value="Genomic_DNA"/>
</dbReference>
<evidence type="ECO:0000313" key="2">
    <source>
        <dbReference type="Proteomes" id="UP000246740"/>
    </source>
</evidence>
<dbReference type="AlphaFoldDB" id="A0A317XHI9"/>
<evidence type="ECO:0000313" key="1">
    <source>
        <dbReference type="EMBL" id="PWY97531.1"/>
    </source>
</evidence>
<dbReference type="Proteomes" id="UP000246740">
    <property type="component" value="Unassembled WGS sequence"/>
</dbReference>
<dbReference type="InParanoid" id="A0A317XHI9"/>
<reference evidence="1 2" key="1">
    <citation type="journal article" date="2018" name="Mol. Biol. Evol.">
        <title>Broad Genomic Sampling Reveals a Smut Pathogenic Ancestry of the Fungal Clade Ustilaginomycotina.</title>
        <authorList>
            <person name="Kijpornyongpan T."/>
            <person name="Mondo S.J."/>
            <person name="Barry K."/>
            <person name="Sandor L."/>
            <person name="Lee J."/>
            <person name="Lipzen A."/>
            <person name="Pangilinan J."/>
            <person name="LaButti K."/>
            <person name="Hainaut M."/>
            <person name="Henrissat B."/>
            <person name="Grigoriev I.V."/>
            <person name="Spatafora J.W."/>
            <person name="Aime M.C."/>
        </authorList>
    </citation>
    <scope>NUCLEOTIDE SEQUENCE [LARGE SCALE GENOMIC DNA]</scope>
    <source>
        <strain evidence="1 2">MCA 3645</strain>
    </source>
</reference>
<name>A0A317XHI9_9BASI</name>
<accession>A0A317XHI9</accession>
<sequence length="179" mass="19871">MCSNRLLFCFGPCEVRTALNSTSRRERELEQGTAVECVVPGEHGFTWHSHVLGRDGGSCLHTLTQPAQAPIDKNSPTRHPGTEHLFFLLVFFGRNAAVGSGLFQQPDITHSHTHTHTHTHTFIHSHVLARYCYTHLQRGLFSCHVIRPCLAVHSCQASIVILDDAVCLEISRPDAVAVM</sequence>
<proteinExistence type="predicted"/>
<protein>
    <submittedName>
        <fullName evidence="1">Uncharacterized protein</fullName>
    </submittedName>
</protein>
<organism evidence="1 2">
    <name type="scientific">Testicularia cyperi</name>
    <dbReference type="NCBI Taxonomy" id="1882483"/>
    <lineage>
        <taxon>Eukaryota</taxon>
        <taxon>Fungi</taxon>
        <taxon>Dikarya</taxon>
        <taxon>Basidiomycota</taxon>
        <taxon>Ustilaginomycotina</taxon>
        <taxon>Ustilaginomycetes</taxon>
        <taxon>Ustilaginales</taxon>
        <taxon>Anthracoideaceae</taxon>
        <taxon>Testicularia</taxon>
    </lineage>
</organism>
<gene>
    <name evidence="1" type="ORF">BCV70DRAFT_50990</name>
</gene>
<keyword evidence="2" id="KW-1185">Reference proteome</keyword>